<feature type="compositionally biased region" description="Low complexity" evidence="1">
    <location>
        <begin position="275"/>
        <end position="286"/>
    </location>
</feature>
<keyword evidence="3" id="KW-1185">Reference proteome</keyword>
<feature type="compositionally biased region" description="Basic and acidic residues" evidence="1">
    <location>
        <begin position="240"/>
        <end position="249"/>
    </location>
</feature>
<dbReference type="Proteomes" id="UP000030669">
    <property type="component" value="Unassembled WGS sequence"/>
</dbReference>
<feature type="compositionally biased region" description="Basic and acidic residues" evidence="1">
    <location>
        <begin position="27"/>
        <end position="47"/>
    </location>
</feature>
<dbReference type="OrthoDB" id="3328095at2759"/>
<evidence type="ECO:0000313" key="2">
    <source>
        <dbReference type="EMBL" id="EPQ53826.1"/>
    </source>
</evidence>
<dbReference type="RefSeq" id="XP_007868104.1">
    <property type="nucleotide sequence ID" value="XM_007869913.1"/>
</dbReference>
<feature type="compositionally biased region" description="Acidic residues" evidence="1">
    <location>
        <begin position="229"/>
        <end position="239"/>
    </location>
</feature>
<organism evidence="2 3">
    <name type="scientific">Gloeophyllum trabeum (strain ATCC 11539 / FP-39264 / Madison 617)</name>
    <name type="common">Brown rot fungus</name>
    <dbReference type="NCBI Taxonomy" id="670483"/>
    <lineage>
        <taxon>Eukaryota</taxon>
        <taxon>Fungi</taxon>
        <taxon>Dikarya</taxon>
        <taxon>Basidiomycota</taxon>
        <taxon>Agaricomycotina</taxon>
        <taxon>Agaricomycetes</taxon>
        <taxon>Gloeophyllales</taxon>
        <taxon>Gloeophyllaceae</taxon>
        <taxon>Gloeophyllum</taxon>
    </lineage>
</organism>
<dbReference type="GeneID" id="19302242"/>
<feature type="region of interest" description="Disordered" evidence="1">
    <location>
        <begin position="223"/>
        <end position="312"/>
    </location>
</feature>
<feature type="compositionally biased region" description="Basic and acidic residues" evidence="1">
    <location>
        <begin position="299"/>
        <end position="312"/>
    </location>
</feature>
<proteinExistence type="predicted"/>
<accession>S7Q1H9</accession>
<evidence type="ECO:0000313" key="3">
    <source>
        <dbReference type="Proteomes" id="UP000030669"/>
    </source>
</evidence>
<feature type="non-terminal residue" evidence="2">
    <location>
        <position position="312"/>
    </location>
</feature>
<feature type="region of interest" description="Disordered" evidence="1">
    <location>
        <begin position="1"/>
        <end position="54"/>
    </location>
</feature>
<protein>
    <submittedName>
        <fullName evidence="2">Uncharacterized protein</fullName>
    </submittedName>
</protein>
<dbReference type="HOGENOM" id="CLU_892972_0_0_1"/>
<evidence type="ECO:0000256" key="1">
    <source>
        <dbReference type="SAM" id="MobiDB-lite"/>
    </source>
</evidence>
<sequence>MPPPLSNKTNRGYVPLPVCPASSKFRPPSDRHKENDGKGCHASRVSEDDSDAPEPFFAPQGESVKYFAKTRPAPLLRELPSLKKLDFHTDLFFPLSPAKHVLLKSRLLEFNRKVARVLFRTWIVSVLEKKGMGYREWRIYVQCHKALTACSDINKNNLPPKSLEKFRLMGRKERLVRKLVAAFLVGVEKQAEERERLADCEEVVVDAEDDTADGDGEVQIADKAIGNDDPIDAPEALEDATEKPGRPDEFSEEPPTVSLEEGNAARSPAVATGGSLPSSPSPARSSPFRELGNLSPLKPVDDVLARSAEEIG</sequence>
<dbReference type="EMBL" id="KB469305">
    <property type="protein sequence ID" value="EPQ53826.1"/>
    <property type="molecule type" value="Genomic_DNA"/>
</dbReference>
<feature type="compositionally biased region" description="Polar residues" evidence="1">
    <location>
        <begin position="1"/>
        <end position="10"/>
    </location>
</feature>
<dbReference type="KEGG" id="gtr:GLOTRDRAFT_131156"/>
<dbReference type="AlphaFoldDB" id="S7Q1H9"/>
<reference evidence="2 3" key="1">
    <citation type="journal article" date="2012" name="Science">
        <title>The Paleozoic origin of enzymatic lignin decomposition reconstructed from 31 fungal genomes.</title>
        <authorList>
            <person name="Floudas D."/>
            <person name="Binder M."/>
            <person name="Riley R."/>
            <person name="Barry K."/>
            <person name="Blanchette R.A."/>
            <person name="Henrissat B."/>
            <person name="Martinez A.T."/>
            <person name="Otillar R."/>
            <person name="Spatafora J.W."/>
            <person name="Yadav J.S."/>
            <person name="Aerts A."/>
            <person name="Benoit I."/>
            <person name="Boyd A."/>
            <person name="Carlson A."/>
            <person name="Copeland A."/>
            <person name="Coutinho P.M."/>
            <person name="de Vries R.P."/>
            <person name="Ferreira P."/>
            <person name="Findley K."/>
            <person name="Foster B."/>
            <person name="Gaskell J."/>
            <person name="Glotzer D."/>
            <person name="Gorecki P."/>
            <person name="Heitman J."/>
            <person name="Hesse C."/>
            <person name="Hori C."/>
            <person name="Igarashi K."/>
            <person name="Jurgens J.A."/>
            <person name="Kallen N."/>
            <person name="Kersten P."/>
            <person name="Kohler A."/>
            <person name="Kuees U."/>
            <person name="Kumar T.K.A."/>
            <person name="Kuo A."/>
            <person name="LaButti K."/>
            <person name="Larrondo L.F."/>
            <person name="Lindquist E."/>
            <person name="Ling A."/>
            <person name="Lombard V."/>
            <person name="Lucas S."/>
            <person name="Lundell T."/>
            <person name="Martin R."/>
            <person name="McLaughlin D.J."/>
            <person name="Morgenstern I."/>
            <person name="Morin E."/>
            <person name="Murat C."/>
            <person name="Nagy L.G."/>
            <person name="Nolan M."/>
            <person name="Ohm R.A."/>
            <person name="Patyshakuliyeva A."/>
            <person name="Rokas A."/>
            <person name="Ruiz-Duenas F.J."/>
            <person name="Sabat G."/>
            <person name="Salamov A."/>
            <person name="Samejima M."/>
            <person name="Schmutz J."/>
            <person name="Slot J.C."/>
            <person name="St John F."/>
            <person name="Stenlid J."/>
            <person name="Sun H."/>
            <person name="Sun S."/>
            <person name="Syed K."/>
            <person name="Tsang A."/>
            <person name="Wiebenga A."/>
            <person name="Young D."/>
            <person name="Pisabarro A."/>
            <person name="Eastwood D.C."/>
            <person name="Martin F."/>
            <person name="Cullen D."/>
            <person name="Grigoriev I.V."/>
            <person name="Hibbett D.S."/>
        </authorList>
    </citation>
    <scope>NUCLEOTIDE SEQUENCE [LARGE SCALE GENOMIC DNA]</scope>
    <source>
        <strain evidence="2 3">ATCC 11539</strain>
    </source>
</reference>
<name>S7Q1H9_GLOTA</name>
<gene>
    <name evidence="2" type="ORF">GLOTRDRAFT_131156</name>
</gene>